<dbReference type="InterPro" id="IPR036621">
    <property type="entry name" value="Anticodon-bd_dom_sf"/>
</dbReference>
<dbReference type="InterPro" id="IPR006195">
    <property type="entry name" value="aa-tRNA-synth_II"/>
</dbReference>
<dbReference type="AlphaFoldDB" id="A0A2U1S7B1"/>
<dbReference type="GO" id="GO:0005524">
    <property type="term" value="F:ATP binding"/>
    <property type="evidence" value="ECO:0007669"/>
    <property type="project" value="UniProtKB-KW"/>
</dbReference>
<dbReference type="NCBIfam" id="NF003211">
    <property type="entry name" value="PRK04173.1"/>
    <property type="match status" value="1"/>
</dbReference>
<gene>
    <name evidence="12" type="primary">glyQS</name>
    <name evidence="12" type="ORF">MBBWO_08060</name>
</gene>
<proteinExistence type="inferred from homology"/>
<evidence type="ECO:0000256" key="4">
    <source>
        <dbReference type="ARBA" id="ARBA00022490"/>
    </source>
</evidence>
<dbReference type="PROSITE" id="PS50862">
    <property type="entry name" value="AA_TRNA_LIGASE_II"/>
    <property type="match status" value="1"/>
</dbReference>
<dbReference type="InterPro" id="IPR045864">
    <property type="entry name" value="aa-tRNA-synth_II/BPL/LPL"/>
</dbReference>
<keyword evidence="4" id="KW-0963">Cytoplasm</keyword>
<evidence type="ECO:0000256" key="8">
    <source>
        <dbReference type="ARBA" id="ARBA00022917"/>
    </source>
</evidence>
<evidence type="ECO:0000256" key="7">
    <source>
        <dbReference type="ARBA" id="ARBA00022840"/>
    </source>
</evidence>
<dbReference type="EMBL" id="MZGU01000004">
    <property type="protein sequence ID" value="PWB85954.1"/>
    <property type="molecule type" value="Genomic_DNA"/>
</dbReference>
<evidence type="ECO:0000313" key="13">
    <source>
        <dbReference type="Proteomes" id="UP000245577"/>
    </source>
</evidence>
<reference evidence="12 13" key="1">
    <citation type="submission" date="2017-03" db="EMBL/GenBank/DDBJ databases">
        <title>Genome sequence of Methanobrevibacter wosei.</title>
        <authorList>
            <person name="Poehlein A."/>
            <person name="Seedorf H."/>
            <person name="Daniel R."/>
        </authorList>
    </citation>
    <scope>NUCLEOTIDE SEQUENCE [LARGE SCALE GENOMIC DNA]</scope>
    <source>
        <strain evidence="12 13">DSM 11979</strain>
    </source>
</reference>
<dbReference type="InterPro" id="IPR004154">
    <property type="entry name" value="Anticodon-bd"/>
</dbReference>
<dbReference type="InterPro" id="IPR002315">
    <property type="entry name" value="tRNA-synt_gly"/>
</dbReference>
<dbReference type="SUPFAM" id="SSF55681">
    <property type="entry name" value="Class II aaRS and biotin synthetases"/>
    <property type="match status" value="1"/>
</dbReference>
<evidence type="ECO:0000256" key="3">
    <source>
        <dbReference type="ARBA" id="ARBA00012829"/>
    </source>
</evidence>
<dbReference type="GO" id="GO:0005737">
    <property type="term" value="C:cytoplasm"/>
    <property type="evidence" value="ECO:0007669"/>
    <property type="project" value="UniProtKB-SubCell"/>
</dbReference>
<dbReference type="RefSeq" id="WP_116669598.1">
    <property type="nucleotide sequence ID" value="NZ_MZGU01000004.1"/>
</dbReference>
<comment type="similarity">
    <text evidence="2">Belongs to the class-II aminoacyl-tRNA synthetase family.</text>
</comment>
<name>A0A2U1S7B1_9EURY</name>
<evidence type="ECO:0000259" key="11">
    <source>
        <dbReference type="PROSITE" id="PS50862"/>
    </source>
</evidence>
<dbReference type="Pfam" id="PF00587">
    <property type="entry name" value="tRNA-synt_2b"/>
    <property type="match status" value="1"/>
</dbReference>
<keyword evidence="7" id="KW-0067">ATP-binding</keyword>
<protein>
    <recommendedName>
        <fullName evidence="3">glycine--tRNA ligase</fullName>
        <ecNumber evidence="3">6.1.1.14</ecNumber>
    </recommendedName>
    <alternativeName>
        <fullName evidence="10">Diadenosine tetraphosphate synthetase</fullName>
    </alternativeName>
</protein>
<evidence type="ECO:0000256" key="2">
    <source>
        <dbReference type="ARBA" id="ARBA00008226"/>
    </source>
</evidence>
<feature type="domain" description="Aminoacyl-transfer RNA synthetases class-II family profile" evidence="11">
    <location>
        <begin position="4"/>
        <end position="479"/>
    </location>
</feature>
<evidence type="ECO:0000256" key="5">
    <source>
        <dbReference type="ARBA" id="ARBA00022598"/>
    </source>
</evidence>
<dbReference type="OrthoDB" id="6113at2157"/>
<organism evidence="12 13">
    <name type="scientific">Methanobrevibacter woesei</name>
    <dbReference type="NCBI Taxonomy" id="190976"/>
    <lineage>
        <taxon>Archaea</taxon>
        <taxon>Methanobacteriati</taxon>
        <taxon>Methanobacteriota</taxon>
        <taxon>Methanomada group</taxon>
        <taxon>Methanobacteria</taxon>
        <taxon>Methanobacteriales</taxon>
        <taxon>Methanobacteriaceae</taxon>
        <taxon>Methanobrevibacter</taxon>
    </lineage>
</organism>
<dbReference type="Gene3D" id="3.40.50.800">
    <property type="entry name" value="Anticodon-binding domain"/>
    <property type="match status" value="1"/>
</dbReference>
<dbReference type="InterPro" id="IPR033731">
    <property type="entry name" value="GlyRS-like_core"/>
</dbReference>
<dbReference type="FunFam" id="3.30.40.230:FF:000005">
    <property type="entry name" value="Glycine--tRNA ligase"/>
    <property type="match status" value="1"/>
</dbReference>
<keyword evidence="8" id="KW-0648">Protein biosynthesis</keyword>
<dbReference type="NCBIfam" id="TIGR00389">
    <property type="entry name" value="glyS_dimeric"/>
    <property type="match status" value="1"/>
</dbReference>
<dbReference type="Gene3D" id="3.30.930.10">
    <property type="entry name" value="Bira Bifunctional Protein, Domain 2"/>
    <property type="match status" value="2"/>
</dbReference>
<evidence type="ECO:0000256" key="6">
    <source>
        <dbReference type="ARBA" id="ARBA00022741"/>
    </source>
</evidence>
<dbReference type="EC" id="6.1.1.14" evidence="3"/>
<keyword evidence="13" id="KW-1185">Reference proteome</keyword>
<evidence type="ECO:0000256" key="10">
    <source>
        <dbReference type="ARBA" id="ARBA00030057"/>
    </source>
</evidence>
<comment type="subcellular location">
    <subcellularLocation>
        <location evidence="1">Cytoplasm</location>
    </subcellularLocation>
</comment>
<dbReference type="Gene3D" id="3.30.40.230">
    <property type="match status" value="1"/>
</dbReference>
<dbReference type="SUPFAM" id="SSF52954">
    <property type="entry name" value="Class II aaRS ABD-related"/>
    <property type="match status" value="1"/>
</dbReference>
<dbReference type="PANTHER" id="PTHR10745">
    <property type="entry name" value="GLYCYL-TRNA SYNTHETASE/DNA POLYMERASE SUBUNIT GAMMA-2"/>
    <property type="match status" value="1"/>
</dbReference>
<dbReference type="PANTHER" id="PTHR10745:SF0">
    <property type="entry name" value="GLYCINE--TRNA LIGASE"/>
    <property type="match status" value="1"/>
</dbReference>
<accession>A0A2U1S7B1</accession>
<dbReference type="GO" id="GO:0006426">
    <property type="term" value="P:glycyl-tRNA aminoacylation"/>
    <property type="evidence" value="ECO:0007669"/>
    <property type="project" value="InterPro"/>
</dbReference>
<evidence type="ECO:0000256" key="1">
    <source>
        <dbReference type="ARBA" id="ARBA00004496"/>
    </source>
</evidence>
<dbReference type="Pfam" id="PF03129">
    <property type="entry name" value="HGTP_anticodon"/>
    <property type="match status" value="1"/>
</dbReference>
<dbReference type="GO" id="GO:0004820">
    <property type="term" value="F:glycine-tRNA ligase activity"/>
    <property type="evidence" value="ECO:0007669"/>
    <property type="project" value="UniProtKB-EC"/>
</dbReference>
<dbReference type="CDD" id="cd00774">
    <property type="entry name" value="GlyRS-like_core"/>
    <property type="match status" value="1"/>
</dbReference>
<dbReference type="InterPro" id="IPR027031">
    <property type="entry name" value="Gly-tRNA_synthase/POLG2"/>
</dbReference>
<evidence type="ECO:0000256" key="9">
    <source>
        <dbReference type="ARBA" id="ARBA00023146"/>
    </source>
</evidence>
<sequence length="567" mass="64778">MNHDKMTNISAKRGFLWPSFEIYSGVSGFTDYGPLGASLKNNIMQKWRKQYVSGEGFYEIEGPTVMPKEVLKASGHVDNFTDPMTKCEECGEVFRADHIIEEVIGEDVESLENEELDQIVIDNNIRCLECGGKLANIWNYNLMFKTMIGAKGDKVGYMRPETAQGIFILFKRLERFFRGKLPFGAVQLGKAYRNEISPRQGVIRLREFTQAEAEIFLNPKDKTTPKFAQIADEILYLNSQEVQENNGEPLKITAKEALDKGIVANEMLIYQLYLAKKFLNEIGIPDDVLRFRQHLPGEMAHYALDCWDVEVLTDKYGWVEIIGIADRGDYDLSSHSKYSNDELNVFIEYDEPKKVKKTVVKPNLSKFGPIFKGDSPKIKQAIEEADPTEVMKAIEEDGKFVVELDKTYEVPEELLIFEDVEEEINGEKIIPHVIEPSFGIDRIVYSVLLHSFHTAENEDDKDYFKFAKSIAPVQLGIFPLVNKEGPREIAIELTEKLRSHGFTVEYDASGTIGKRYARADEIGIPLAITVDFESLEDNQVTVRDRDTEQQERIAIDSLEDYLKNYYK</sequence>
<dbReference type="InterPro" id="IPR002314">
    <property type="entry name" value="aa-tRNA-synt_IIb"/>
</dbReference>
<keyword evidence="9" id="KW-0030">Aminoacyl-tRNA synthetase</keyword>
<evidence type="ECO:0000313" key="12">
    <source>
        <dbReference type="EMBL" id="PWB85954.1"/>
    </source>
</evidence>
<dbReference type="PRINTS" id="PR01043">
    <property type="entry name" value="TRNASYNTHGLY"/>
</dbReference>
<keyword evidence="5 12" id="KW-0436">Ligase</keyword>
<dbReference type="Proteomes" id="UP000245577">
    <property type="component" value="Unassembled WGS sequence"/>
</dbReference>
<dbReference type="CDD" id="cd00858">
    <property type="entry name" value="GlyRS_anticodon"/>
    <property type="match status" value="1"/>
</dbReference>
<comment type="caution">
    <text evidence="12">The sequence shown here is derived from an EMBL/GenBank/DDBJ whole genome shotgun (WGS) entry which is preliminary data.</text>
</comment>
<keyword evidence="6" id="KW-0547">Nucleotide-binding</keyword>